<feature type="transmembrane region" description="Helical" evidence="5">
    <location>
        <begin position="258"/>
        <end position="279"/>
    </location>
</feature>
<evidence type="ECO:0000256" key="1">
    <source>
        <dbReference type="ARBA" id="ARBA00004141"/>
    </source>
</evidence>
<dbReference type="Proteomes" id="UP000183700">
    <property type="component" value="Unassembled WGS sequence"/>
</dbReference>
<accession>A0A1L8SZD3</accession>
<feature type="transmembrane region" description="Helical" evidence="5">
    <location>
        <begin position="123"/>
        <end position="148"/>
    </location>
</feature>
<feature type="transmembrane region" description="Helical" evidence="5">
    <location>
        <begin position="41"/>
        <end position="61"/>
    </location>
</feature>
<comment type="caution">
    <text evidence="7">The sequence shown here is derived from an EMBL/GenBank/DDBJ whole genome shotgun (WGS) entry which is preliminary data.</text>
</comment>
<gene>
    <name evidence="7" type="ORF">RV00_GL000386</name>
</gene>
<dbReference type="PANTHER" id="PTHR37422">
    <property type="entry name" value="TEICHURONIC ACID BIOSYNTHESIS PROTEIN TUAE"/>
    <property type="match status" value="1"/>
</dbReference>
<keyword evidence="4 5" id="KW-0472">Membrane</keyword>
<dbReference type="PANTHER" id="PTHR37422:SF13">
    <property type="entry name" value="LIPOPOLYSACCHARIDE BIOSYNTHESIS PROTEIN PA4999-RELATED"/>
    <property type="match status" value="1"/>
</dbReference>
<feature type="transmembrane region" description="Helical" evidence="5">
    <location>
        <begin position="395"/>
        <end position="417"/>
    </location>
</feature>
<evidence type="ECO:0000256" key="2">
    <source>
        <dbReference type="ARBA" id="ARBA00022692"/>
    </source>
</evidence>
<evidence type="ECO:0000313" key="8">
    <source>
        <dbReference type="Proteomes" id="UP000183700"/>
    </source>
</evidence>
<keyword evidence="3 5" id="KW-1133">Transmembrane helix</keyword>
<feature type="transmembrane region" description="Helical" evidence="5">
    <location>
        <begin position="15"/>
        <end position="35"/>
    </location>
</feature>
<evidence type="ECO:0000256" key="5">
    <source>
        <dbReference type="SAM" id="Phobius"/>
    </source>
</evidence>
<dbReference type="GO" id="GO:0016020">
    <property type="term" value="C:membrane"/>
    <property type="evidence" value="ECO:0007669"/>
    <property type="project" value="UniProtKB-SubCell"/>
</dbReference>
<feature type="transmembrane region" description="Helical" evidence="5">
    <location>
        <begin position="230"/>
        <end position="249"/>
    </location>
</feature>
<proteinExistence type="predicted"/>
<evidence type="ECO:0000256" key="4">
    <source>
        <dbReference type="ARBA" id="ARBA00023136"/>
    </source>
</evidence>
<keyword evidence="8" id="KW-1185">Reference proteome</keyword>
<feature type="transmembrane region" description="Helical" evidence="5">
    <location>
        <begin position="68"/>
        <end position="87"/>
    </location>
</feature>
<dbReference type="Pfam" id="PF04932">
    <property type="entry name" value="Wzy_C"/>
    <property type="match status" value="1"/>
</dbReference>
<feature type="transmembrane region" description="Helical" evidence="5">
    <location>
        <begin position="429"/>
        <end position="462"/>
    </location>
</feature>
<evidence type="ECO:0000259" key="6">
    <source>
        <dbReference type="Pfam" id="PF04932"/>
    </source>
</evidence>
<keyword evidence="2 5" id="KW-0812">Transmembrane</keyword>
<dbReference type="AlphaFoldDB" id="A0A1L8SZD3"/>
<feature type="transmembrane region" description="Helical" evidence="5">
    <location>
        <begin position="205"/>
        <end position="224"/>
    </location>
</feature>
<sequence>MLIVSEGKLNKVKQIYVIVLLISLLLRSINVYSLIPSIYDGALFAFLATMGAIFLLNDFFTSLKARKFTYDKFLVFFIIVLVISIVVNRQFGVVSNLKLMVWNSIYFFLVYESGKTFYKEDSFFIKINFSLIIAWFVVSFLSLIMFLLKFGYEKYTSPQERIRIGFLESRLFGLFGDPNYGAIVCIVVSILSIFYLINGWNKKGVLLKLFLIINIAIQFSVLLLSGSRSALLISFVIVGISTFIYSFIFSSKRSSRNFVVRMIISLIVTLAVTGFYFLLQKETKDILQTIPEHVKYELKFENTKNKVELGTEKDNKKNNEVSLVRKDVAQNKDISNMRFSIWKSAIEIFKTTPWVGTSPRNLIPYAQKYLPNTFIAQRLFVAHNTFINVLVSTGIFGFLLFVFFLIWNAISIIIFYFKNRNKLSSSYYIYLAAVTTLVLSGFFVNELILVNTVGALVFWLYLGKLNGHKEGKILDEKSKNES</sequence>
<protein>
    <recommendedName>
        <fullName evidence="6">O-antigen ligase-related domain-containing protein</fullName>
    </recommendedName>
</protein>
<feature type="domain" description="O-antigen ligase-related" evidence="6">
    <location>
        <begin position="216"/>
        <end position="402"/>
    </location>
</feature>
<comment type="subcellular location">
    <subcellularLocation>
        <location evidence="1">Membrane</location>
        <topology evidence="1">Multi-pass membrane protein</topology>
    </subcellularLocation>
</comment>
<dbReference type="InterPro" id="IPR007016">
    <property type="entry name" value="O-antigen_ligase-rel_domated"/>
</dbReference>
<reference evidence="7 8" key="1">
    <citation type="submission" date="2014-12" db="EMBL/GenBank/DDBJ databases">
        <title>Draft genome sequences of 29 type strains of Enterococci.</title>
        <authorList>
            <person name="Zhong Z."/>
            <person name="Sun Z."/>
            <person name="Liu W."/>
            <person name="Zhang W."/>
            <person name="Zhang H."/>
        </authorList>
    </citation>
    <scope>NUCLEOTIDE SEQUENCE [LARGE SCALE GENOMIC DNA]</scope>
    <source>
        <strain evidence="7 8">DSM 22802</strain>
    </source>
</reference>
<name>A0A1L8SZD3_9ENTE</name>
<dbReference type="InterPro" id="IPR051533">
    <property type="entry name" value="WaaL-like"/>
</dbReference>
<evidence type="ECO:0000256" key="3">
    <source>
        <dbReference type="ARBA" id="ARBA00022989"/>
    </source>
</evidence>
<feature type="transmembrane region" description="Helical" evidence="5">
    <location>
        <begin position="180"/>
        <end position="198"/>
    </location>
</feature>
<dbReference type="STRING" id="319970.RV00_GL000386"/>
<evidence type="ECO:0000313" key="7">
    <source>
        <dbReference type="EMBL" id="OJG37429.1"/>
    </source>
</evidence>
<organism evidence="7 8">
    <name type="scientific">Enterococcus devriesei</name>
    <dbReference type="NCBI Taxonomy" id="319970"/>
    <lineage>
        <taxon>Bacteria</taxon>
        <taxon>Bacillati</taxon>
        <taxon>Bacillota</taxon>
        <taxon>Bacilli</taxon>
        <taxon>Lactobacillales</taxon>
        <taxon>Enterococcaceae</taxon>
        <taxon>Enterococcus</taxon>
    </lineage>
</organism>
<dbReference type="EMBL" id="JXKM01000001">
    <property type="protein sequence ID" value="OJG37429.1"/>
    <property type="molecule type" value="Genomic_DNA"/>
</dbReference>